<dbReference type="Proteomes" id="UP000095591">
    <property type="component" value="Unassembled WGS sequence"/>
</dbReference>
<dbReference type="EMBL" id="CYXP01000005">
    <property type="protein sequence ID" value="CUN20293.1"/>
    <property type="molecule type" value="Genomic_DNA"/>
</dbReference>
<dbReference type="EMBL" id="CP120353">
    <property type="protein sequence ID" value="WET64158.1"/>
    <property type="molecule type" value="Genomic_DNA"/>
</dbReference>
<gene>
    <name evidence="8" type="ORF">B5F32_18880</name>
    <name evidence="3" type="ORF">ERS852380_00931</name>
    <name evidence="2" type="ORF">ERS852429_02482</name>
    <name evidence="6" type="ORF">GKD59_12655</name>
    <name evidence="7" type="ORF">GKD67_04295</name>
    <name evidence="9" type="ORF">P2T59_21080</name>
    <name evidence="4" type="ORF">PN599_04845</name>
    <name evidence="5" type="ORF">PN612_08340</name>
</gene>
<dbReference type="EMBL" id="CYYK01000003">
    <property type="protein sequence ID" value="CUN75024.1"/>
    <property type="molecule type" value="Genomic_DNA"/>
</dbReference>
<dbReference type="Proteomes" id="UP001210126">
    <property type="component" value="Unassembled WGS sequence"/>
</dbReference>
<reference evidence="4" key="5">
    <citation type="submission" date="2023-01" db="EMBL/GenBank/DDBJ databases">
        <title>Human gut microbiome strain richness.</title>
        <authorList>
            <person name="Chen-Liaw A."/>
        </authorList>
    </citation>
    <scope>NUCLEOTIDE SEQUENCE</scope>
    <source>
        <strain evidence="5">D35st1_E5_D35t1_190705</strain>
        <strain evidence="4">RTP21484st1_E5_RTP21484_190118</strain>
    </source>
</reference>
<sequence>MTSTFFQRLLIIILLAGTVPTLWAQEYKYEIGGMAGGAFYMGDANKNTIFKGMNPAVGAVFRYNINFRWALKANLMWGQVSGKTEGMENVFPNNAQTSFNRSIMELGGQAEFNFFPYSDKFDYAGAKRFSPYVLVGIGLTVAPGGGKTFASPNIPLGVGMKYKIKNRLNLGCEFSFRKLFGDGLEGKDMLDDPYGVKGSALKNKDWYSFLLLSVTWDFGPRCRTCNNAKNISEY</sequence>
<evidence type="ECO:0000313" key="8">
    <source>
        <dbReference type="EMBL" id="OUP14941.1"/>
    </source>
</evidence>
<name>A0A173UZ64_PARDI</name>
<feature type="domain" description="DUF6089" evidence="1">
    <location>
        <begin position="9"/>
        <end position="226"/>
    </location>
</feature>
<dbReference type="Gene3D" id="2.40.160.20">
    <property type="match status" value="1"/>
</dbReference>
<evidence type="ECO:0000259" key="1">
    <source>
        <dbReference type="Pfam" id="PF19573"/>
    </source>
</evidence>
<reference evidence="13 14" key="4">
    <citation type="journal article" date="2019" name="Nat. Med.">
        <title>A library of human gut bacterial isolates paired with longitudinal multiomics data enables mechanistic microbiome research.</title>
        <authorList>
            <person name="Poyet M."/>
            <person name="Groussin M."/>
            <person name="Gibbons S.M."/>
            <person name="Avila-Pacheco J."/>
            <person name="Jiang X."/>
            <person name="Kearney S.M."/>
            <person name="Perrotta A.R."/>
            <person name="Berdy B."/>
            <person name="Zhao S."/>
            <person name="Lieberman T.D."/>
            <person name="Swanson P.K."/>
            <person name="Smith M."/>
            <person name="Roesemann S."/>
            <person name="Alexander J.E."/>
            <person name="Rich S.A."/>
            <person name="Livny J."/>
            <person name="Vlamakis H."/>
            <person name="Clish C."/>
            <person name="Bullock K."/>
            <person name="Deik A."/>
            <person name="Scott J."/>
            <person name="Pierce K.A."/>
            <person name="Xavier R.J."/>
            <person name="Alm E.J."/>
        </authorList>
    </citation>
    <scope>NUCLEOTIDE SEQUENCE [LARGE SCALE GENOMIC DNA]</scope>
    <source>
        <strain evidence="6 14">BIOML-A41</strain>
        <strain evidence="7 13">BIOML-A9</strain>
    </source>
</reference>
<evidence type="ECO:0000313" key="5">
    <source>
        <dbReference type="EMBL" id="MDB9138522.1"/>
    </source>
</evidence>
<dbReference type="EMBL" id="WKLT01000010">
    <property type="protein sequence ID" value="MRY58737.1"/>
    <property type="molecule type" value="Genomic_DNA"/>
</dbReference>
<dbReference type="EMBL" id="WKMY01000002">
    <property type="protein sequence ID" value="MRY92471.1"/>
    <property type="molecule type" value="Genomic_DNA"/>
</dbReference>
<dbReference type="Proteomes" id="UP000195950">
    <property type="component" value="Unassembled WGS sequence"/>
</dbReference>
<evidence type="ECO:0000313" key="12">
    <source>
        <dbReference type="Proteomes" id="UP000195950"/>
    </source>
</evidence>
<reference evidence="8" key="3">
    <citation type="journal article" date="2018" name="BMC Genomics">
        <title>Whole genome sequencing and function prediction of 133 gut anaerobes isolated from chicken caecum in pure cultures.</title>
        <authorList>
            <person name="Medvecky M."/>
            <person name="Cejkova D."/>
            <person name="Polansky O."/>
            <person name="Karasova D."/>
            <person name="Kubasova T."/>
            <person name="Cizek A."/>
            <person name="Rychlik I."/>
        </authorList>
    </citation>
    <scope>NUCLEOTIDE SEQUENCE</scope>
    <source>
        <strain evidence="8">An199</strain>
    </source>
</reference>
<dbReference type="InterPro" id="IPR045743">
    <property type="entry name" value="DUF6089"/>
</dbReference>
<protein>
    <submittedName>
        <fullName evidence="4">DUF6089 family protein</fullName>
    </submittedName>
    <submittedName>
        <fullName evidence="6">Outer membrane beta-barrel protein</fullName>
    </submittedName>
</protein>
<dbReference type="InterPro" id="IPR011250">
    <property type="entry name" value="OMP/PagP_B-barrel"/>
</dbReference>
<reference evidence="10 11" key="1">
    <citation type="submission" date="2015-09" db="EMBL/GenBank/DDBJ databases">
        <authorList>
            <consortium name="Pathogen Informatics"/>
        </authorList>
    </citation>
    <scope>NUCLEOTIDE SEQUENCE [LARGE SCALE GENOMIC DNA]</scope>
    <source>
        <strain evidence="3 10">2789STDY5608822</strain>
        <strain evidence="2 11">2789STDY5608872</strain>
    </source>
</reference>
<dbReference type="EMBL" id="JAQMPX010000057">
    <property type="protein sequence ID" value="MDB9138522.1"/>
    <property type="molecule type" value="Genomic_DNA"/>
</dbReference>
<dbReference type="RefSeq" id="WP_008772658.1">
    <property type="nucleotide sequence ID" value="NZ_AP019729.1"/>
</dbReference>
<dbReference type="Proteomes" id="UP001221009">
    <property type="component" value="Chromosome"/>
</dbReference>
<dbReference type="EMBL" id="NFJX01000025">
    <property type="protein sequence ID" value="OUP14941.1"/>
    <property type="molecule type" value="Genomic_DNA"/>
</dbReference>
<evidence type="ECO:0000313" key="10">
    <source>
        <dbReference type="Proteomes" id="UP000095455"/>
    </source>
</evidence>
<evidence type="ECO:0000313" key="6">
    <source>
        <dbReference type="EMBL" id="MRY58737.1"/>
    </source>
</evidence>
<dbReference type="Proteomes" id="UP000095455">
    <property type="component" value="Unassembled WGS sequence"/>
</dbReference>
<dbReference type="Proteomes" id="UP001211522">
    <property type="component" value="Unassembled WGS sequence"/>
</dbReference>
<accession>A0A173UZ64</accession>
<reference evidence="9" key="6">
    <citation type="submission" date="2023-03" db="EMBL/GenBank/DDBJ databases">
        <title>Parabacteroides distasonis, a bacteria resistant against UC.</title>
        <authorList>
            <person name="Dai W."/>
        </authorList>
    </citation>
    <scope>NUCLEOTIDE SEQUENCE</scope>
    <source>
        <strain evidence="9">F1-28</strain>
    </source>
</reference>
<evidence type="ECO:0000313" key="3">
    <source>
        <dbReference type="EMBL" id="CUN75024.1"/>
    </source>
</evidence>
<evidence type="ECO:0000313" key="7">
    <source>
        <dbReference type="EMBL" id="MRY92471.1"/>
    </source>
</evidence>
<dbReference type="SUPFAM" id="SSF56925">
    <property type="entry name" value="OMPA-like"/>
    <property type="match status" value="1"/>
</dbReference>
<organism evidence="2 11">
    <name type="scientific">Parabacteroides distasonis</name>
    <dbReference type="NCBI Taxonomy" id="823"/>
    <lineage>
        <taxon>Bacteria</taxon>
        <taxon>Pseudomonadati</taxon>
        <taxon>Bacteroidota</taxon>
        <taxon>Bacteroidia</taxon>
        <taxon>Bacteroidales</taxon>
        <taxon>Tannerellaceae</taxon>
        <taxon>Parabacteroides</taxon>
    </lineage>
</organism>
<evidence type="ECO:0000313" key="13">
    <source>
        <dbReference type="Proteomes" id="UP000461276"/>
    </source>
</evidence>
<dbReference type="Proteomes" id="UP000461276">
    <property type="component" value="Unassembled WGS sequence"/>
</dbReference>
<evidence type="ECO:0000313" key="9">
    <source>
        <dbReference type="EMBL" id="WET64158.1"/>
    </source>
</evidence>
<proteinExistence type="predicted"/>
<dbReference type="Proteomes" id="UP000463337">
    <property type="component" value="Unassembled WGS sequence"/>
</dbReference>
<reference evidence="12" key="2">
    <citation type="submission" date="2017-04" db="EMBL/GenBank/DDBJ databases">
        <title>Function of individual gut microbiota members based on whole genome sequencing of pure cultures obtained from chicken caecum.</title>
        <authorList>
            <person name="Medvecky M."/>
            <person name="Cejkova D."/>
            <person name="Polansky O."/>
            <person name="Karasova D."/>
            <person name="Kubasova T."/>
            <person name="Cizek A."/>
            <person name="Rychlik I."/>
        </authorList>
    </citation>
    <scope>NUCLEOTIDE SEQUENCE [LARGE SCALE GENOMIC DNA]</scope>
    <source>
        <strain evidence="12">An199</strain>
    </source>
</reference>
<dbReference type="EMBL" id="JAQMPJ010000002">
    <property type="protein sequence ID" value="MDB9004325.1"/>
    <property type="molecule type" value="Genomic_DNA"/>
</dbReference>
<dbReference type="AlphaFoldDB" id="A0A173UZ64"/>
<evidence type="ECO:0000313" key="4">
    <source>
        <dbReference type="EMBL" id="MDB9004325.1"/>
    </source>
</evidence>
<evidence type="ECO:0000313" key="11">
    <source>
        <dbReference type="Proteomes" id="UP000095591"/>
    </source>
</evidence>
<dbReference type="GeneID" id="93523765"/>
<evidence type="ECO:0000313" key="14">
    <source>
        <dbReference type="Proteomes" id="UP000463337"/>
    </source>
</evidence>
<dbReference type="Pfam" id="PF19573">
    <property type="entry name" value="DUF6089"/>
    <property type="match status" value="1"/>
</dbReference>
<evidence type="ECO:0000313" key="2">
    <source>
        <dbReference type="EMBL" id="CUN20293.1"/>
    </source>
</evidence>